<dbReference type="GO" id="GO:0030150">
    <property type="term" value="P:protein import into mitochondrial matrix"/>
    <property type="evidence" value="ECO:0000318"/>
    <property type="project" value="GO_Central"/>
</dbReference>
<dbReference type="PANTHER" id="PTHR12388">
    <property type="entry name" value="MITOCHONDRIA ASSOCIATED GRANULOCYTE MACROPHAGE CSF SIGNALING MOLECULE"/>
    <property type="match status" value="1"/>
</dbReference>
<accession>M1CW25</accession>
<evidence type="ECO:0000256" key="2">
    <source>
        <dbReference type="ARBA" id="ARBA00008817"/>
    </source>
</evidence>
<keyword evidence="6" id="KW-0811">Translocation</keyword>
<proteinExistence type="inferred from homology"/>
<organism evidence="9 10">
    <name type="scientific">Solanum tuberosum</name>
    <name type="common">Potato</name>
    <dbReference type="NCBI Taxonomy" id="4113"/>
    <lineage>
        <taxon>Eukaryota</taxon>
        <taxon>Viridiplantae</taxon>
        <taxon>Streptophyta</taxon>
        <taxon>Embryophyta</taxon>
        <taxon>Tracheophyta</taxon>
        <taxon>Spermatophyta</taxon>
        <taxon>Magnoliopsida</taxon>
        <taxon>eudicotyledons</taxon>
        <taxon>Gunneridae</taxon>
        <taxon>Pentapetalae</taxon>
        <taxon>asterids</taxon>
        <taxon>lamiids</taxon>
        <taxon>Solanales</taxon>
        <taxon>Solanaceae</taxon>
        <taxon>Solanoideae</taxon>
        <taxon>Solaneae</taxon>
        <taxon>Solanum</taxon>
    </lineage>
</organism>
<dbReference type="AlphaFoldDB" id="M1CW25"/>
<dbReference type="PaxDb" id="4113-PGSC0003DMT400076009"/>
<name>M1CW25_SOLTU</name>
<evidence type="ECO:0000256" key="1">
    <source>
        <dbReference type="ARBA" id="ARBA00004637"/>
    </source>
</evidence>
<keyword evidence="8" id="KW-0472">Membrane</keyword>
<evidence type="ECO:0000256" key="4">
    <source>
        <dbReference type="ARBA" id="ARBA00022792"/>
    </source>
</evidence>
<comment type="similarity">
    <text evidence="2">Belongs to the TIM16/PAM16 family.</text>
</comment>
<keyword evidence="4" id="KW-0999">Mitochondrion inner membrane</keyword>
<dbReference type="InterPro" id="IPR036869">
    <property type="entry name" value="J_dom_sf"/>
</dbReference>
<reference evidence="9" key="2">
    <citation type="submission" date="2015-06" db="UniProtKB">
        <authorList>
            <consortium name="EnsemblPlants"/>
        </authorList>
    </citation>
    <scope>IDENTIFICATION</scope>
    <source>
        <strain evidence="9">DM1-3 516 R44</strain>
    </source>
</reference>
<dbReference type="SMR" id="M1CW25"/>
<sequence length="148" mass="16800">MLFLRQAAKILANLIVMGSSILARAFVQAYRQALSNASKNGVAQEAMQNIKRSSKTHDGSRGKTDSWCHRGFIMGRNCAGSFKCLPLSCDTAFVFNMALIRRFSFFLQKYDNLFERNAKNGSFYLQSKVHRAKECLEEVHKPKEPETK</sequence>
<dbReference type="Gramene" id="PGSC0003DMT400076009">
    <property type="protein sequence ID" value="PGSC0003DMT400076009"/>
    <property type="gene ID" value="PGSC0003DMG400029559"/>
</dbReference>
<evidence type="ECO:0000256" key="7">
    <source>
        <dbReference type="ARBA" id="ARBA00023128"/>
    </source>
</evidence>
<keyword evidence="7" id="KW-0496">Mitochondrion</keyword>
<comment type="subcellular location">
    <subcellularLocation>
        <location evidence="1">Mitochondrion inner membrane</location>
        <topology evidence="1">Peripheral membrane protein</topology>
    </subcellularLocation>
</comment>
<keyword evidence="5" id="KW-0653">Protein transport</keyword>
<evidence type="ECO:0000256" key="3">
    <source>
        <dbReference type="ARBA" id="ARBA00022448"/>
    </source>
</evidence>
<keyword evidence="3" id="KW-0813">Transport</keyword>
<evidence type="ECO:0000256" key="8">
    <source>
        <dbReference type="ARBA" id="ARBA00023136"/>
    </source>
</evidence>
<dbReference type="STRING" id="4113.M1CW25"/>
<dbReference type="Gene3D" id="1.10.287.110">
    <property type="entry name" value="DnaJ domain"/>
    <property type="match status" value="1"/>
</dbReference>
<dbReference type="GO" id="GO:0005744">
    <property type="term" value="C:TIM23 mitochondrial import inner membrane translocase complex"/>
    <property type="evidence" value="ECO:0000318"/>
    <property type="project" value="GO_Central"/>
</dbReference>
<dbReference type="Pfam" id="PF03656">
    <property type="entry name" value="Pam16"/>
    <property type="match status" value="1"/>
</dbReference>
<dbReference type="OMA" id="MGRNCAG"/>
<dbReference type="Proteomes" id="UP000011115">
    <property type="component" value="Unassembled WGS sequence"/>
</dbReference>
<dbReference type="InParanoid" id="M1CW25"/>
<reference evidence="10" key="1">
    <citation type="journal article" date="2011" name="Nature">
        <title>Genome sequence and analysis of the tuber crop potato.</title>
        <authorList>
            <consortium name="The Potato Genome Sequencing Consortium"/>
        </authorList>
    </citation>
    <scope>NUCLEOTIDE SEQUENCE [LARGE SCALE GENOMIC DNA]</scope>
    <source>
        <strain evidence="10">cv. DM1-3 516 R44</strain>
    </source>
</reference>
<evidence type="ECO:0000313" key="10">
    <source>
        <dbReference type="Proteomes" id="UP000011115"/>
    </source>
</evidence>
<evidence type="ECO:0000313" key="9">
    <source>
        <dbReference type="EnsemblPlants" id="PGSC0003DMT400076009"/>
    </source>
</evidence>
<dbReference type="PANTHER" id="PTHR12388:SF5">
    <property type="entry name" value="MITOCHONDRIAL IMPORT INNER MEMBRANE TRANSLOCASE SUBUNIT TIM16-LIKE"/>
    <property type="match status" value="1"/>
</dbReference>
<dbReference type="EnsemblPlants" id="PGSC0003DMT400076009">
    <property type="protein sequence ID" value="PGSC0003DMT400076009"/>
    <property type="gene ID" value="PGSC0003DMG400029559"/>
</dbReference>
<keyword evidence="10" id="KW-1185">Reference proteome</keyword>
<dbReference type="eggNOG" id="KOG3442">
    <property type="taxonomic scope" value="Eukaryota"/>
</dbReference>
<evidence type="ECO:0000256" key="5">
    <source>
        <dbReference type="ARBA" id="ARBA00022927"/>
    </source>
</evidence>
<dbReference type="HOGENOM" id="CLU_101461_2_0_1"/>
<dbReference type="InterPro" id="IPR005341">
    <property type="entry name" value="Tim16"/>
</dbReference>
<evidence type="ECO:0000256" key="6">
    <source>
        <dbReference type="ARBA" id="ARBA00023010"/>
    </source>
</evidence>
<protein>
    <submittedName>
        <fullName evidence="9">Uncharacterized protein</fullName>
    </submittedName>
</protein>